<proteinExistence type="predicted"/>
<reference evidence="1 2" key="1">
    <citation type="submission" date="2019-04" db="EMBL/GenBank/DDBJ databases">
        <title>Mesorhizobium composti sp. nov., isolated from compost.</title>
        <authorList>
            <person name="Lin S.-Y."/>
            <person name="Hameed A."/>
            <person name="Hsieh Y.-T."/>
            <person name="Young C.-C."/>
        </authorList>
    </citation>
    <scope>NUCLEOTIDE SEQUENCE [LARGE SCALE GENOMIC DNA]</scope>
    <source>
        <strain evidence="1 2">CC-YTH430</strain>
    </source>
</reference>
<organism evidence="1 2">
    <name type="scientific">Ollibium composti</name>
    <dbReference type="NCBI Taxonomy" id="2675109"/>
    <lineage>
        <taxon>Bacteria</taxon>
        <taxon>Pseudomonadati</taxon>
        <taxon>Pseudomonadota</taxon>
        <taxon>Alphaproteobacteria</taxon>
        <taxon>Hyphomicrobiales</taxon>
        <taxon>Phyllobacteriaceae</taxon>
        <taxon>Ollibium</taxon>
    </lineage>
</organism>
<accession>A0ABY2Q311</accession>
<dbReference type="SUPFAM" id="SSF55729">
    <property type="entry name" value="Acyl-CoA N-acyltransferases (Nat)"/>
    <property type="match status" value="1"/>
</dbReference>
<dbReference type="InterPro" id="IPR016181">
    <property type="entry name" value="Acyl_CoA_acyltransferase"/>
</dbReference>
<evidence type="ECO:0000313" key="2">
    <source>
        <dbReference type="Proteomes" id="UP000306441"/>
    </source>
</evidence>
<comment type="caution">
    <text evidence="1">The sequence shown here is derived from an EMBL/GenBank/DDBJ whole genome shotgun (WGS) entry which is preliminary data.</text>
</comment>
<gene>
    <name evidence="1" type="ORF">E6C48_19560</name>
</gene>
<evidence type="ECO:0008006" key="3">
    <source>
        <dbReference type="Google" id="ProtNLM"/>
    </source>
</evidence>
<dbReference type="RefSeq" id="WP_136359861.1">
    <property type="nucleotide sequence ID" value="NZ_SSNY01000013.1"/>
</dbReference>
<sequence>MSLVRPFEAADAEAVASLFQRMLRKLRAPAPAALTAYIRDFYLETPERGDGIASLVHVDDTGRISGFVGVHALPMILDGRPLRAAVCGSLMADGRDRDPMAGARLLKAFVDGPQDLSFSETANAVSARLWTRLRGVVLPQYSLDWVRVIRPAGFAIELAAGRAGPLRLLKPAAAAFDGLLRRSLKPGDRRWAVAREGEPAKAAHASEIDSAGFASLLELLSAQFALRPAWRDMPLERMLADAAARPDLGALVFSRVETPNGAVTGAFAYHARAGRIGRVLQVLARPGQAGAVMDSLVDDAARRGLCGLRGRTQPALLEAMLTRKLAFVPVASSVVHARDAGILHALKTQQAFLNGLAGENWSRLIGGRFD</sequence>
<dbReference type="EMBL" id="SSNY01000013">
    <property type="protein sequence ID" value="THF55089.1"/>
    <property type="molecule type" value="Genomic_DNA"/>
</dbReference>
<protein>
    <recommendedName>
        <fullName evidence="3">GNAT family N-acetyltransferase</fullName>
    </recommendedName>
</protein>
<name>A0ABY2Q311_9HYPH</name>
<keyword evidence="2" id="KW-1185">Reference proteome</keyword>
<evidence type="ECO:0000313" key="1">
    <source>
        <dbReference type="EMBL" id="THF55089.1"/>
    </source>
</evidence>
<dbReference type="Proteomes" id="UP000306441">
    <property type="component" value="Unassembled WGS sequence"/>
</dbReference>